<dbReference type="Proteomes" id="UP000281343">
    <property type="component" value="Unassembled WGS sequence"/>
</dbReference>
<reference evidence="2 3" key="1">
    <citation type="submission" date="2018-10" db="EMBL/GenBank/DDBJ databases">
        <authorList>
            <person name="Jung H.S."/>
            <person name="Jeon C.O."/>
        </authorList>
    </citation>
    <scope>NUCLEOTIDE SEQUENCE [LARGE SCALE GENOMIC DNA]</scope>
    <source>
        <strain evidence="2 3">MA-7-27</strain>
    </source>
</reference>
<keyword evidence="1" id="KW-0472">Membrane</keyword>
<accession>A0A3L9Y5U6</accession>
<feature type="transmembrane region" description="Helical" evidence="1">
    <location>
        <begin position="20"/>
        <end position="47"/>
    </location>
</feature>
<keyword evidence="1" id="KW-1133">Transmembrane helix</keyword>
<organism evidence="2 3">
    <name type="scientific">Rhodophyticola porphyridii</name>
    <dbReference type="NCBI Taxonomy" id="1852017"/>
    <lineage>
        <taxon>Bacteria</taxon>
        <taxon>Pseudomonadati</taxon>
        <taxon>Pseudomonadota</taxon>
        <taxon>Alphaproteobacteria</taxon>
        <taxon>Rhodobacterales</taxon>
        <taxon>Roseobacteraceae</taxon>
        <taxon>Rhodophyticola</taxon>
    </lineage>
</organism>
<gene>
    <name evidence="2" type="ORF">D9R08_04280</name>
</gene>
<keyword evidence="1" id="KW-0812">Transmembrane</keyword>
<name>A0A3L9Y5U6_9RHOB</name>
<evidence type="ECO:0000313" key="3">
    <source>
        <dbReference type="Proteomes" id="UP000281343"/>
    </source>
</evidence>
<keyword evidence="3" id="KW-1185">Reference proteome</keyword>
<dbReference type="AlphaFoldDB" id="A0A3L9Y5U6"/>
<comment type="caution">
    <text evidence="2">The sequence shown here is derived from an EMBL/GenBank/DDBJ whole genome shotgun (WGS) entry which is preliminary data.</text>
</comment>
<protein>
    <submittedName>
        <fullName evidence="2">Uncharacterized protein</fullName>
    </submittedName>
</protein>
<dbReference type="EMBL" id="RCNT01000001">
    <property type="protein sequence ID" value="RMA44124.1"/>
    <property type="molecule type" value="Genomic_DNA"/>
</dbReference>
<evidence type="ECO:0000256" key="1">
    <source>
        <dbReference type="SAM" id="Phobius"/>
    </source>
</evidence>
<sequence length="60" mass="7081">MLNGRDLRESEMEWISEHLYGIVFAGVMSVVSIWLIMVFGPLFAVIFRADRESRSLRHRR</sequence>
<evidence type="ECO:0000313" key="2">
    <source>
        <dbReference type="EMBL" id="RMA44124.1"/>
    </source>
</evidence>
<proteinExistence type="predicted"/>